<dbReference type="EMBL" id="MFGO01000004">
    <property type="protein sequence ID" value="OGF41814.1"/>
    <property type="molecule type" value="Genomic_DNA"/>
</dbReference>
<comment type="caution">
    <text evidence="1">The sequence shown here is derived from an EMBL/GenBank/DDBJ whole genome shotgun (WGS) entry which is preliminary data.</text>
</comment>
<evidence type="ECO:0000313" key="1">
    <source>
        <dbReference type="EMBL" id="OGF41814.1"/>
    </source>
</evidence>
<reference evidence="1 2" key="1">
    <citation type="journal article" date="2016" name="Nat. Commun.">
        <title>Thousands of microbial genomes shed light on interconnected biogeochemical processes in an aquifer system.</title>
        <authorList>
            <person name="Anantharaman K."/>
            <person name="Brown C.T."/>
            <person name="Hug L.A."/>
            <person name="Sharon I."/>
            <person name="Castelle C.J."/>
            <person name="Probst A.J."/>
            <person name="Thomas B.C."/>
            <person name="Singh A."/>
            <person name="Wilkins M.J."/>
            <person name="Karaoz U."/>
            <person name="Brodie E.L."/>
            <person name="Williams K.H."/>
            <person name="Hubbard S.S."/>
            <person name="Banfield J.F."/>
        </authorList>
    </citation>
    <scope>NUCLEOTIDE SEQUENCE [LARGE SCALE GENOMIC DNA]</scope>
</reference>
<name>A0A1F5TSQ7_9BACT</name>
<protein>
    <submittedName>
        <fullName evidence="1">Uncharacterized protein</fullName>
    </submittedName>
</protein>
<gene>
    <name evidence="1" type="ORF">A2531_05290</name>
</gene>
<sequence length="59" mass="7068">MSNVIQRKSEKTKKAIEYISEEKKNNPNRKIFDIINEASLKFDLSPKEEQFLYKNFSEK</sequence>
<dbReference type="Proteomes" id="UP000177579">
    <property type="component" value="Unassembled WGS sequence"/>
</dbReference>
<dbReference type="AlphaFoldDB" id="A0A1F5TSQ7"/>
<evidence type="ECO:0000313" key="2">
    <source>
        <dbReference type="Proteomes" id="UP000177579"/>
    </source>
</evidence>
<proteinExistence type="predicted"/>
<accession>A0A1F5TSQ7</accession>
<organism evidence="1 2">
    <name type="scientific">Candidatus Falkowbacteria bacterium RIFOXYD2_FULL_34_120</name>
    <dbReference type="NCBI Taxonomy" id="1798007"/>
    <lineage>
        <taxon>Bacteria</taxon>
        <taxon>Candidatus Falkowiibacteriota</taxon>
    </lineage>
</organism>